<protein>
    <submittedName>
        <fullName evidence="1">Uncharacterized protein</fullName>
    </submittedName>
</protein>
<dbReference type="EMBL" id="CAAALY010018055">
    <property type="protein sequence ID" value="VEL13532.1"/>
    <property type="molecule type" value="Genomic_DNA"/>
</dbReference>
<organism evidence="1 2">
    <name type="scientific">Protopolystoma xenopodis</name>
    <dbReference type="NCBI Taxonomy" id="117903"/>
    <lineage>
        <taxon>Eukaryota</taxon>
        <taxon>Metazoa</taxon>
        <taxon>Spiralia</taxon>
        <taxon>Lophotrochozoa</taxon>
        <taxon>Platyhelminthes</taxon>
        <taxon>Monogenea</taxon>
        <taxon>Polyopisthocotylea</taxon>
        <taxon>Polystomatidea</taxon>
        <taxon>Polystomatidae</taxon>
        <taxon>Protopolystoma</taxon>
    </lineage>
</organism>
<sequence>MSPMMWPVTILSSLPTRHEAPDPFLMPLTNDPLQHSSLLLVPLQPQLVLLYRLLRVRRPTLYSSQSLATFKNFDLSQSSILLPLQ</sequence>
<proteinExistence type="predicted"/>
<evidence type="ECO:0000313" key="2">
    <source>
        <dbReference type="Proteomes" id="UP000784294"/>
    </source>
</evidence>
<reference evidence="1" key="1">
    <citation type="submission" date="2018-11" db="EMBL/GenBank/DDBJ databases">
        <authorList>
            <consortium name="Pathogen Informatics"/>
        </authorList>
    </citation>
    <scope>NUCLEOTIDE SEQUENCE</scope>
</reference>
<gene>
    <name evidence="1" type="ORF">PXEA_LOCUS6972</name>
</gene>
<name>A0A448WK50_9PLAT</name>
<dbReference type="AlphaFoldDB" id="A0A448WK50"/>
<accession>A0A448WK50</accession>
<evidence type="ECO:0000313" key="1">
    <source>
        <dbReference type="EMBL" id="VEL13532.1"/>
    </source>
</evidence>
<comment type="caution">
    <text evidence="1">The sequence shown here is derived from an EMBL/GenBank/DDBJ whole genome shotgun (WGS) entry which is preliminary data.</text>
</comment>
<keyword evidence="2" id="KW-1185">Reference proteome</keyword>
<dbReference type="Proteomes" id="UP000784294">
    <property type="component" value="Unassembled WGS sequence"/>
</dbReference>